<protein>
    <recommendedName>
        <fullName evidence="2">F-box domain-containing protein</fullName>
    </recommendedName>
</protein>
<reference evidence="4" key="1">
    <citation type="journal article" date="2019" name="Nat. Commun.">
        <title>The genome of broomcorn millet.</title>
        <authorList>
            <person name="Zou C."/>
            <person name="Miki D."/>
            <person name="Li D."/>
            <person name="Tang Q."/>
            <person name="Xiao L."/>
            <person name="Rajput S."/>
            <person name="Deng P."/>
            <person name="Jia W."/>
            <person name="Huang R."/>
            <person name="Zhang M."/>
            <person name="Sun Y."/>
            <person name="Hu J."/>
            <person name="Fu X."/>
            <person name="Schnable P.S."/>
            <person name="Li F."/>
            <person name="Zhang H."/>
            <person name="Feng B."/>
            <person name="Zhu X."/>
            <person name="Liu R."/>
            <person name="Schnable J.C."/>
            <person name="Zhu J.-K."/>
            <person name="Zhang H."/>
        </authorList>
    </citation>
    <scope>NUCLEOTIDE SEQUENCE [LARGE SCALE GENOMIC DNA]</scope>
</reference>
<dbReference type="InterPro" id="IPR036047">
    <property type="entry name" value="F-box-like_dom_sf"/>
</dbReference>
<dbReference type="PANTHER" id="PTHR31672">
    <property type="entry name" value="BNACNNG10540D PROTEIN"/>
    <property type="match status" value="1"/>
</dbReference>
<sequence>MAAAEAITPGRGGGGGEAPPAVAPHLDDGVVSDILHRLPTKDAYGLTVVCPRWREIVSGPAFLSRHLSPRPLPLLDHRPRALILQPRRKIGYTHLTLVPTDPADSFALNLPLDPKYTSKSEESRRLHKVKPPTPDLCDTAADNFILSGLYSTGADDDVLVELDKLPSGVAVDEVRDGEALEDPDQPADQSADADVPGEETAPPLQVEAEDYAVFFERTVPLLDISVVASHGRLLLGRSRTGYYVCDPAANRWLALPPPPIPPTRDTASGLHYDLDAATGRVSFTVVLLVGHDARARRAGRGAAASPGIRVGTCFYWLSRRRGHVVRYDVARGRASVVRDPPETEGSKGRAWRSLGSAGGRLRLCAFDIRDEESSNMLPHDGVEGVYGVWAMDPAGAWRRVHEAVVEDLSTYYFNMLWGLEMALDFAGACSDSIIVDKDEFLLRGRRQARRALRPRPRIPLL</sequence>
<evidence type="ECO:0000313" key="3">
    <source>
        <dbReference type="EMBL" id="RLN22563.1"/>
    </source>
</evidence>
<evidence type="ECO:0000256" key="1">
    <source>
        <dbReference type="SAM" id="MobiDB-lite"/>
    </source>
</evidence>
<keyword evidence="4" id="KW-1185">Reference proteome</keyword>
<dbReference type="AlphaFoldDB" id="A0A3L6SM00"/>
<dbReference type="InterPro" id="IPR050796">
    <property type="entry name" value="SCF_F-box_component"/>
</dbReference>
<dbReference type="InterPro" id="IPR001810">
    <property type="entry name" value="F-box_dom"/>
</dbReference>
<proteinExistence type="predicted"/>
<feature type="region of interest" description="Disordered" evidence="1">
    <location>
        <begin position="176"/>
        <end position="199"/>
    </location>
</feature>
<gene>
    <name evidence="3" type="ORF">C2845_PM07G38190</name>
</gene>
<comment type="caution">
    <text evidence="3">The sequence shown here is derived from an EMBL/GenBank/DDBJ whole genome shotgun (WGS) entry which is preliminary data.</text>
</comment>
<evidence type="ECO:0000313" key="4">
    <source>
        <dbReference type="Proteomes" id="UP000275267"/>
    </source>
</evidence>
<dbReference type="OrthoDB" id="665980at2759"/>
<feature type="region of interest" description="Disordered" evidence="1">
    <location>
        <begin position="1"/>
        <end position="23"/>
    </location>
</feature>
<dbReference type="Pfam" id="PF00646">
    <property type="entry name" value="F-box"/>
    <property type="match status" value="1"/>
</dbReference>
<dbReference type="STRING" id="4540.A0A3L6SM00"/>
<dbReference type="EMBL" id="PQIB02000004">
    <property type="protein sequence ID" value="RLN22563.1"/>
    <property type="molecule type" value="Genomic_DNA"/>
</dbReference>
<name>A0A3L6SM00_PANMI</name>
<evidence type="ECO:0000259" key="2">
    <source>
        <dbReference type="Pfam" id="PF00646"/>
    </source>
</evidence>
<accession>A0A3L6SM00</accession>
<organism evidence="3 4">
    <name type="scientific">Panicum miliaceum</name>
    <name type="common">Proso millet</name>
    <name type="synonym">Broomcorn millet</name>
    <dbReference type="NCBI Taxonomy" id="4540"/>
    <lineage>
        <taxon>Eukaryota</taxon>
        <taxon>Viridiplantae</taxon>
        <taxon>Streptophyta</taxon>
        <taxon>Embryophyta</taxon>
        <taxon>Tracheophyta</taxon>
        <taxon>Spermatophyta</taxon>
        <taxon>Magnoliopsida</taxon>
        <taxon>Liliopsida</taxon>
        <taxon>Poales</taxon>
        <taxon>Poaceae</taxon>
        <taxon>PACMAD clade</taxon>
        <taxon>Panicoideae</taxon>
        <taxon>Panicodae</taxon>
        <taxon>Paniceae</taxon>
        <taxon>Panicinae</taxon>
        <taxon>Panicum</taxon>
        <taxon>Panicum sect. Panicum</taxon>
    </lineage>
</organism>
<dbReference type="SUPFAM" id="SSF81383">
    <property type="entry name" value="F-box domain"/>
    <property type="match status" value="1"/>
</dbReference>
<feature type="domain" description="F-box" evidence="2">
    <location>
        <begin position="26"/>
        <end position="63"/>
    </location>
</feature>
<dbReference type="Proteomes" id="UP000275267">
    <property type="component" value="Unassembled WGS sequence"/>
</dbReference>